<dbReference type="Gene3D" id="3.20.20.140">
    <property type="entry name" value="Metal-dependent hydrolases"/>
    <property type="match status" value="1"/>
</dbReference>
<evidence type="ECO:0000256" key="1">
    <source>
        <dbReference type="ARBA" id="ARBA00022723"/>
    </source>
</evidence>
<dbReference type="NCBIfam" id="TIGR01430">
    <property type="entry name" value="aden_deam"/>
    <property type="match status" value="1"/>
</dbReference>
<comment type="similarity">
    <text evidence="5">Belongs to the metallo-dependent hydrolases superfamily. Adenosine and AMP deaminases family. Adenine deaminase type 2 subfamily.</text>
</comment>
<dbReference type="PANTHER" id="PTHR43114:SF6">
    <property type="entry name" value="ADENINE DEAMINASE"/>
    <property type="match status" value="1"/>
</dbReference>
<dbReference type="InterPro" id="IPR032466">
    <property type="entry name" value="Metal_Hydrolase"/>
</dbReference>
<dbReference type="SUPFAM" id="SSF51556">
    <property type="entry name" value="Metallo-dependent hydrolases"/>
    <property type="match status" value="1"/>
</dbReference>
<feature type="binding site" evidence="5">
    <location>
        <position position="9"/>
    </location>
    <ligand>
        <name>Zn(2+)</name>
        <dbReference type="ChEBI" id="CHEBI:29105"/>
        <note>catalytic</note>
    </ligand>
</feature>
<evidence type="ECO:0000256" key="3">
    <source>
        <dbReference type="ARBA" id="ARBA00022833"/>
    </source>
</evidence>
<dbReference type="EC" id="3.5.4.2" evidence="5"/>
<dbReference type="GO" id="GO:0008270">
    <property type="term" value="F:zinc ion binding"/>
    <property type="evidence" value="ECO:0007669"/>
    <property type="project" value="UniProtKB-UniRule"/>
</dbReference>
<evidence type="ECO:0000256" key="2">
    <source>
        <dbReference type="ARBA" id="ARBA00022801"/>
    </source>
</evidence>
<feature type="binding site" evidence="5">
    <location>
        <position position="11"/>
    </location>
    <ligand>
        <name>Zn(2+)</name>
        <dbReference type="ChEBI" id="CHEBI:29105"/>
        <note>catalytic</note>
    </ligand>
</feature>
<keyword evidence="4 5" id="KW-0546">Nucleotide metabolism</keyword>
<keyword evidence="1 5" id="KW-0479">Metal-binding</keyword>
<name>A0A4R9BKL8_9MICO</name>
<comment type="function">
    <text evidence="5">Catalyzes the hydrolytic deamination of adenine to hypoxanthine. Plays an important role in the purine salvage pathway and in nitrogen catabolism.</text>
</comment>
<dbReference type="CDD" id="cd01320">
    <property type="entry name" value="ADA"/>
    <property type="match status" value="1"/>
</dbReference>
<dbReference type="InterPro" id="IPR028892">
    <property type="entry name" value="ADE"/>
</dbReference>
<sequence length="330" mass="35888">MHPPLVELHLHIEGTLEPELIFDLAARNKVTLPYADLADLKSRYAFTDLQSFLNLYYANMAVLLTEQDFTDLTRAYLRRASAAGVRHAEIFVDPQAHTVRGVPLAACINGVAAALRTSESDFGLSSALIVTFLRDRPAAEAFDMLTELVAMNAPIVGIGLDSAEVGHPPVDFIEVFDLAHAHGLKCVAHAGEEGPPEYVWQAVQLLEVSRVDHGIRSLEDPLLVDYLVQHNIPLTVCPLSNVRLRVVDTLADHPLPAMLERGLTVTINSDDPAYFGGYIDDNFTAITDAFALSADQLATLATNAIHAAFITDARRAELLAEVAAWCAATD</sequence>
<feature type="domain" description="Adenosine deaminase" evidence="6">
    <location>
        <begin position="4"/>
        <end position="325"/>
    </location>
</feature>
<dbReference type="GO" id="GO:0009117">
    <property type="term" value="P:nucleotide metabolic process"/>
    <property type="evidence" value="ECO:0007669"/>
    <property type="project" value="UniProtKB-KW"/>
</dbReference>
<dbReference type="Proteomes" id="UP000297626">
    <property type="component" value="Unassembled WGS sequence"/>
</dbReference>
<gene>
    <name evidence="7" type="ORF">E3T51_13370</name>
</gene>
<dbReference type="AlphaFoldDB" id="A0A4R9BKL8"/>
<dbReference type="NCBIfam" id="NF006850">
    <property type="entry name" value="PRK09358.1-6"/>
    <property type="match status" value="1"/>
</dbReference>
<comment type="catalytic activity">
    <reaction evidence="5">
        <text>adenine + H2O + H(+) = hypoxanthine + NH4(+)</text>
        <dbReference type="Rhea" id="RHEA:23688"/>
        <dbReference type="ChEBI" id="CHEBI:15377"/>
        <dbReference type="ChEBI" id="CHEBI:15378"/>
        <dbReference type="ChEBI" id="CHEBI:16708"/>
        <dbReference type="ChEBI" id="CHEBI:17368"/>
        <dbReference type="ChEBI" id="CHEBI:28938"/>
        <dbReference type="EC" id="3.5.4.2"/>
    </reaction>
</comment>
<dbReference type="InterPro" id="IPR006330">
    <property type="entry name" value="Ado/ade_deaminase"/>
</dbReference>
<dbReference type="InterPro" id="IPR001365">
    <property type="entry name" value="A_deaminase_dom"/>
</dbReference>
<comment type="caution">
    <text evidence="7">The sequence shown here is derived from an EMBL/GenBank/DDBJ whole genome shotgun (WGS) entry which is preliminary data.</text>
</comment>
<feature type="active site" description="Proton donor" evidence="5">
    <location>
        <position position="192"/>
    </location>
</feature>
<dbReference type="EMBL" id="SOHN01000016">
    <property type="protein sequence ID" value="TFD86345.1"/>
    <property type="molecule type" value="Genomic_DNA"/>
</dbReference>
<dbReference type="GO" id="GO:0006146">
    <property type="term" value="P:adenine catabolic process"/>
    <property type="evidence" value="ECO:0007669"/>
    <property type="project" value="UniProtKB-UniRule"/>
</dbReference>
<dbReference type="GO" id="GO:0005829">
    <property type="term" value="C:cytosol"/>
    <property type="evidence" value="ECO:0007669"/>
    <property type="project" value="TreeGrafter"/>
</dbReference>
<evidence type="ECO:0000256" key="5">
    <source>
        <dbReference type="HAMAP-Rule" id="MF_01962"/>
    </source>
</evidence>
<organism evidence="7 8">
    <name type="scientific">Cryobacterium serini</name>
    <dbReference type="NCBI Taxonomy" id="1259201"/>
    <lineage>
        <taxon>Bacteria</taxon>
        <taxon>Bacillati</taxon>
        <taxon>Actinomycetota</taxon>
        <taxon>Actinomycetes</taxon>
        <taxon>Micrococcales</taxon>
        <taxon>Microbacteriaceae</taxon>
        <taxon>Cryobacterium</taxon>
    </lineage>
</organism>
<feature type="site" description="Important for catalytic activity" evidence="5">
    <location>
        <position position="213"/>
    </location>
</feature>
<dbReference type="GO" id="GO:0043103">
    <property type="term" value="P:hypoxanthine salvage"/>
    <property type="evidence" value="ECO:0007669"/>
    <property type="project" value="UniProtKB-UniRule"/>
</dbReference>
<keyword evidence="2 5" id="KW-0378">Hydrolase</keyword>
<dbReference type="HAMAP" id="MF_01962">
    <property type="entry name" value="Adenine_deaminase"/>
    <property type="match status" value="1"/>
</dbReference>
<evidence type="ECO:0000313" key="7">
    <source>
        <dbReference type="EMBL" id="TFD86345.1"/>
    </source>
</evidence>
<dbReference type="Pfam" id="PF00962">
    <property type="entry name" value="A_deaminase"/>
    <property type="match status" value="1"/>
</dbReference>
<evidence type="ECO:0000259" key="6">
    <source>
        <dbReference type="Pfam" id="PF00962"/>
    </source>
</evidence>
<protein>
    <recommendedName>
        <fullName evidence="5">Adenine deaminase</fullName>
        <shortName evidence="5">ADE</shortName>
        <ecNumber evidence="5">3.5.4.2</ecNumber>
    </recommendedName>
    <alternativeName>
        <fullName evidence="5">Adenine aminohydrolase</fullName>
        <shortName evidence="5">AAH</shortName>
    </alternativeName>
</protein>
<accession>A0A4R9BKL8</accession>
<feature type="binding site" evidence="5">
    <location>
        <position position="189"/>
    </location>
    <ligand>
        <name>Zn(2+)</name>
        <dbReference type="ChEBI" id="CHEBI:29105"/>
        <note>catalytic</note>
    </ligand>
</feature>
<keyword evidence="3 5" id="KW-0862">Zinc</keyword>
<keyword evidence="8" id="KW-1185">Reference proteome</keyword>
<reference evidence="7 8" key="1">
    <citation type="submission" date="2019-03" db="EMBL/GenBank/DDBJ databases">
        <title>Genomics of glacier-inhabiting Cryobacterium strains.</title>
        <authorList>
            <person name="Liu Q."/>
            <person name="Xin Y.-H."/>
        </authorList>
    </citation>
    <scope>NUCLEOTIDE SEQUENCE [LARGE SCALE GENOMIC DNA]</scope>
    <source>
        <strain evidence="7 8">Sr54</strain>
    </source>
</reference>
<dbReference type="PANTHER" id="PTHR43114">
    <property type="entry name" value="ADENINE DEAMINASE"/>
    <property type="match status" value="1"/>
</dbReference>
<evidence type="ECO:0000313" key="8">
    <source>
        <dbReference type="Proteomes" id="UP000297626"/>
    </source>
</evidence>
<feature type="binding site" evidence="5">
    <location>
        <position position="271"/>
    </location>
    <ligand>
        <name>substrate</name>
    </ligand>
</feature>
<comment type="cofactor">
    <cofactor evidence="5">
        <name>Zn(2+)</name>
        <dbReference type="ChEBI" id="CHEBI:29105"/>
    </cofactor>
    <text evidence="5">Binds 1 zinc ion per subunit.</text>
</comment>
<evidence type="ECO:0000256" key="4">
    <source>
        <dbReference type="ARBA" id="ARBA00023080"/>
    </source>
</evidence>
<dbReference type="GO" id="GO:0000034">
    <property type="term" value="F:adenine deaminase activity"/>
    <property type="evidence" value="ECO:0007669"/>
    <property type="project" value="UniProtKB-UniRule"/>
</dbReference>
<feature type="binding site" evidence="5">
    <location>
        <position position="270"/>
    </location>
    <ligand>
        <name>Zn(2+)</name>
        <dbReference type="ChEBI" id="CHEBI:29105"/>
        <note>catalytic</note>
    </ligand>
</feature>
<proteinExistence type="inferred from homology"/>